<evidence type="ECO:0000256" key="1">
    <source>
        <dbReference type="SAM" id="MobiDB-lite"/>
    </source>
</evidence>
<dbReference type="EMBL" id="AP022870">
    <property type="protein sequence ID" value="BCB81287.1"/>
    <property type="molecule type" value="Genomic_DNA"/>
</dbReference>
<dbReference type="SUPFAM" id="SSF55486">
    <property type="entry name" value="Metalloproteases ('zincins'), catalytic domain"/>
    <property type="match status" value="1"/>
</dbReference>
<dbReference type="KEGG" id="pfla:Pflav_076970"/>
<dbReference type="Pfam" id="PF11350">
    <property type="entry name" value="DUF3152"/>
    <property type="match status" value="1"/>
</dbReference>
<gene>
    <name evidence="3" type="ORF">Pflav_076970</name>
</gene>
<proteinExistence type="predicted"/>
<dbReference type="RefSeq" id="WP_173041190.1">
    <property type="nucleotide sequence ID" value="NZ_AP022870.1"/>
</dbReference>
<feature type="compositionally biased region" description="Low complexity" evidence="1">
    <location>
        <begin position="43"/>
        <end position="53"/>
    </location>
</feature>
<feature type="region of interest" description="Disordered" evidence="1">
    <location>
        <begin position="38"/>
        <end position="90"/>
    </location>
</feature>
<organism evidence="3 4">
    <name type="scientific">Phytohabitans flavus</name>
    <dbReference type="NCBI Taxonomy" id="1076124"/>
    <lineage>
        <taxon>Bacteria</taxon>
        <taxon>Bacillati</taxon>
        <taxon>Actinomycetota</taxon>
        <taxon>Actinomycetes</taxon>
        <taxon>Micromonosporales</taxon>
        <taxon>Micromonosporaceae</taxon>
    </lineage>
</organism>
<dbReference type="Proteomes" id="UP000502508">
    <property type="component" value="Chromosome"/>
</dbReference>
<accession>A0A6F8Y5E8</accession>
<feature type="compositionally biased region" description="Pro residues" evidence="1">
    <location>
        <begin position="54"/>
        <end position="68"/>
    </location>
</feature>
<dbReference type="AlphaFoldDB" id="A0A6F8Y5E8"/>
<sequence>MSRTLAVSAGIALLAGLALLGLGVFPIHLSPAAPVPPSVRETLAVSPSSSAPPLASPSPSASPSPAPPVLRLDVPAPTKGTGGFEYATKGGPIRGRSGKLMRYRVAVELGSGIDVQEFGAAVDGALGRPQSWIGGGLRMQWVARGTPYDFTVHLATRETAGRMCGAGGVNITVRGRPYTSCRIGGGVVINLDRWQHSVDHFVAAKVPLSVYRDYVLNHEVGHQLGHRHELCPGRGRPAPVMMQQTLDLKGCKANAWPFLNGRRYAGPLK</sequence>
<evidence type="ECO:0000259" key="2">
    <source>
        <dbReference type="Pfam" id="PF11350"/>
    </source>
</evidence>
<evidence type="ECO:0000313" key="3">
    <source>
        <dbReference type="EMBL" id="BCB81287.1"/>
    </source>
</evidence>
<protein>
    <recommendedName>
        <fullName evidence="2">DUF3152 domain-containing protein</fullName>
    </recommendedName>
</protein>
<evidence type="ECO:0000313" key="4">
    <source>
        <dbReference type="Proteomes" id="UP000502508"/>
    </source>
</evidence>
<feature type="domain" description="DUF3152" evidence="2">
    <location>
        <begin position="76"/>
        <end position="249"/>
    </location>
</feature>
<reference evidence="3 4" key="1">
    <citation type="submission" date="2020-03" db="EMBL/GenBank/DDBJ databases">
        <title>Whole genome shotgun sequence of Phytohabitans flavus NBRC 107702.</title>
        <authorList>
            <person name="Komaki H."/>
            <person name="Tamura T."/>
        </authorList>
    </citation>
    <scope>NUCLEOTIDE SEQUENCE [LARGE SCALE GENOMIC DNA]</scope>
    <source>
        <strain evidence="3 4">NBRC 107702</strain>
    </source>
</reference>
<reference evidence="3 4" key="2">
    <citation type="submission" date="2020-03" db="EMBL/GenBank/DDBJ databases">
        <authorList>
            <person name="Ichikawa N."/>
            <person name="Kimura A."/>
            <person name="Kitahashi Y."/>
            <person name="Uohara A."/>
        </authorList>
    </citation>
    <scope>NUCLEOTIDE SEQUENCE [LARGE SCALE GENOMIC DNA]</scope>
    <source>
        <strain evidence="3 4">NBRC 107702</strain>
    </source>
</reference>
<keyword evidence="4" id="KW-1185">Reference proteome</keyword>
<dbReference type="InterPro" id="IPR022603">
    <property type="entry name" value="DUF3152"/>
</dbReference>
<name>A0A6F8Y5E8_9ACTN</name>